<evidence type="ECO:0000313" key="1">
    <source>
        <dbReference type="EMBL" id="KHS58559.1"/>
    </source>
</evidence>
<sequence length="205" mass="24651">MNNQQSAVLIYNYIALYEDEKKDKSKWEEKGFILSENREKYIWDEDIDSAMILEKQIEIFEDFSTLKNKQIESVDDCIGSYGMGGLGYFGIQYKDNNEYKWIVIDCQQMNFFMNRRPFTTRTRQEADENTPWYRGYTYHPEKSRRKFFQLLKSMTITHVTYENNTLYISLKDEFENNHKIYTSDKSVREIYSIPDKSKIIESKVI</sequence>
<dbReference type="Proteomes" id="UP000031189">
    <property type="component" value="Unassembled WGS sequence"/>
</dbReference>
<gene>
    <name evidence="1" type="ORF">QX51_02040</name>
</gene>
<dbReference type="STRING" id="1577792.QX51_02040"/>
<dbReference type="RefSeq" id="WP_039678248.1">
    <property type="nucleotide sequence ID" value="NZ_JAWGXO010000003.1"/>
</dbReference>
<proteinExistence type="predicted"/>
<protein>
    <submittedName>
        <fullName evidence="1">Uncharacterized protein</fullName>
    </submittedName>
</protein>
<organism evidence="1 2">
    <name type="scientific">Terrisporobacter othiniensis</name>
    <dbReference type="NCBI Taxonomy" id="1577792"/>
    <lineage>
        <taxon>Bacteria</taxon>
        <taxon>Bacillati</taxon>
        <taxon>Bacillota</taxon>
        <taxon>Clostridia</taxon>
        <taxon>Peptostreptococcales</taxon>
        <taxon>Peptostreptococcaceae</taxon>
        <taxon>Terrisporobacter</taxon>
    </lineage>
</organism>
<reference evidence="1 2" key="1">
    <citation type="submission" date="2014-12" db="EMBL/GenBank/DDBJ databases">
        <title>Draft genome sequence of Terrisporobacter sp. 08-306576, isolated from the blood culture of a bacteremia patient.</title>
        <authorList>
            <person name="Lund L.C."/>
            <person name="Sydenham T.V."/>
            <person name="Hogh S.V."/>
            <person name="Skov M.N."/>
            <person name="Kemp M."/>
            <person name="Justesen U.S."/>
        </authorList>
    </citation>
    <scope>NUCLEOTIDE SEQUENCE [LARGE SCALE GENOMIC DNA]</scope>
    <source>
        <strain evidence="1 2">08-306576</strain>
    </source>
</reference>
<comment type="caution">
    <text evidence="1">The sequence shown here is derived from an EMBL/GenBank/DDBJ whole genome shotgun (WGS) entry which is preliminary data.</text>
</comment>
<dbReference type="EMBL" id="JWHR01000027">
    <property type="protein sequence ID" value="KHS58559.1"/>
    <property type="molecule type" value="Genomic_DNA"/>
</dbReference>
<dbReference type="AlphaFoldDB" id="A0A0B3W097"/>
<keyword evidence="2" id="KW-1185">Reference proteome</keyword>
<evidence type="ECO:0000313" key="2">
    <source>
        <dbReference type="Proteomes" id="UP000031189"/>
    </source>
</evidence>
<name>A0A0B3W097_9FIRM</name>
<accession>A0A0B3W097</accession>